<protein>
    <submittedName>
        <fullName evidence="3">Uncharacterized protein</fullName>
    </submittedName>
</protein>
<comment type="caution">
    <text evidence="3">The sequence shown here is derived from an EMBL/GenBank/DDBJ whole genome shotgun (WGS) entry which is preliminary data.</text>
</comment>
<evidence type="ECO:0000313" key="3">
    <source>
        <dbReference type="EMBL" id="THG13052.1"/>
    </source>
</evidence>
<feature type="coiled-coil region" evidence="1">
    <location>
        <begin position="446"/>
        <end position="480"/>
    </location>
</feature>
<reference evidence="3 4" key="1">
    <citation type="journal article" date="2018" name="Proc. Natl. Acad. Sci. U.S.A.">
        <title>Draft genome sequence of Camellia sinensis var. sinensis provides insights into the evolution of the tea genome and tea quality.</title>
        <authorList>
            <person name="Wei C."/>
            <person name="Yang H."/>
            <person name="Wang S."/>
            <person name="Zhao J."/>
            <person name="Liu C."/>
            <person name="Gao L."/>
            <person name="Xia E."/>
            <person name="Lu Y."/>
            <person name="Tai Y."/>
            <person name="She G."/>
            <person name="Sun J."/>
            <person name="Cao H."/>
            <person name="Tong W."/>
            <person name="Gao Q."/>
            <person name="Li Y."/>
            <person name="Deng W."/>
            <person name="Jiang X."/>
            <person name="Wang W."/>
            <person name="Chen Q."/>
            <person name="Zhang S."/>
            <person name="Li H."/>
            <person name="Wu J."/>
            <person name="Wang P."/>
            <person name="Li P."/>
            <person name="Shi C."/>
            <person name="Zheng F."/>
            <person name="Jian J."/>
            <person name="Huang B."/>
            <person name="Shan D."/>
            <person name="Shi M."/>
            <person name="Fang C."/>
            <person name="Yue Y."/>
            <person name="Li F."/>
            <person name="Li D."/>
            <person name="Wei S."/>
            <person name="Han B."/>
            <person name="Jiang C."/>
            <person name="Yin Y."/>
            <person name="Xia T."/>
            <person name="Zhang Z."/>
            <person name="Bennetzen J.L."/>
            <person name="Zhao S."/>
            <person name="Wan X."/>
        </authorList>
    </citation>
    <scope>NUCLEOTIDE SEQUENCE [LARGE SCALE GENOMIC DNA]</scope>
    <source>
        <strain evidence="4">cv. Shuchazao</strain>
        <tissue evidence="3">Leaf</tissue>
    </source>
</reference>
<feature type="region of interest" description="Disordered" evidence="2">
    <location>
        <begin position="39"/>
        <end position="58"/>
    </location>
</feature>
<dbReference type="InterPro" id="IPR040321">
    <property type="entry name" value="SCD2-like"/>
</dbReference>
<accession>A0A4S4EA82</accession>
<dbReference type="EMBL" id="SDRB02006132">
    <property type="protein sequence ID" value="THG13052.1"/>
    <property type="molecule type" value="Genomic_DNA"/>
</dbReference>
<feature type="compositionally biased region" description="Basic and acidic residues" evidence="2">
    <location>
        <begin position="338"/>
        <end position="352"/>
    </location>
</feature>
<evidence type="ECO:0000256" key="1">
    <source>
        <dbReference type="SAM" id="Coils"/>
    </source>
</evidence>
<feature type="region of interest" description="Disordered" evidence="2">
    <location>
        <begin position="1"/>
        <end position="31"/>
    </location>
</feature>
<dbReference type="Proteomes" id="UP000306102">
    <property type="component" value="Unassembled WGS sequence"/>
</dbReference>
<dbReference type="PANTHER" id="PTHR31762:SF4">
    <property type="entry name" value="COILED-COIL DOMAIN-CONTAINING PROTEIN SCD2"/>
    <property type="match status" value="1"/>
</dbReference>
<keyword evidence="1" id="KW-0175">Coiled coil</keyword>
<proteinExistence type="predicted"/>
<dbReference type="GO" id="GO:0000911">
    <property type="term" value="P:cytokinesis by cell plate formation"/>
    <property type="evidence" value="ECO:0007669"/>
    <property type="project" value="InterPro"/>
</dbReference>
<feature type="coiled-coil region" evidence="1">
    <location>
        <begin position="355"/>
        <end position="403"/>
    </location>
</feature>
<gene>
    <name evidence="3" type="ORF">TEA_012140</name>
</gene>
<feature type="compositionally biased region" description="Polar residues" evidence="2">
    <location>
        <begin position="297"/>
        <end position="312"/>
    </location>
</feature>
<dbReference type="PANTHER" id="PTHR31762">
    <property type="entry name" value="FAS-BINDING FACTOR-LIKE PROTEIN"/>
    <property type="match status" value="1"/>
</dbReference>
<feature type="compositionally biased region" description="Polar residues" evidence="2">
    <location>
        <begin position="1"/>
        <end position="13"/>
    </location>
</feature>
<organism evidence="3 4">
    <name type="scientific">Camellia sinensis var. sinensis</name>
    <name type="common">China tea</name>
    <dbReference type="NCBI Taxonomy" id="542762"/>
    <lineage>
        <taxon>Eukaryota</taxon>
        <taxon>Viridiplantae</taxon>
        <taxon>Streptophyta</taxon>
        <taxon>Embryophyta</taxon>
        <taxon>Tracheophyta</taxon>
        <taxon>Spermatophyta</taxon>
        <taxon>Magnoliopsida</taxon>
        <taxon>eudicotyledons</taxon>
        <taxon>Gunneridae</taxon>
        <taxon>Pentapetalae</taxon>
        <taxon>asterids</taxon>
        <taxon>Ericales</taxon>
        <taxon>Theaceae</taxon>
        <taxon>Camellia</taxon>
    </lineage>
</organism>
<feature type="region of interest" description="Disordered" evidence="2">
    <location>
        <begin position="884"/>
        <end position="908"/>
    </location>
</feature>
<name>A0A4S4EA82_CAMSN</name>
<evidence type="ECO:0000256" key="2">
    <source>
        <dbReference type="SAM" id="MobiDB-lite"/>
    </source>
</evidence>
<keyword evidence="4" id="KW-1185">Reference proteome</keyword>
<dbReference type="STRING" id="542762.A0A4S4EA82"/>
<feature type="region of interest" description="Disordered" evidence="2">
    <location>
        <begin position="297"/>
        <end position="352"/>
    </location>
</feature>
<evidence type="ECO:0000313" key="4">
    <source>
        <dbReference type="Proteomes" id="UP000306102"/>
    </source>
</evidence>
<sequence length="908" mass="101557">MYSSNPTDYQKFTASPQQSAPPPYSHPATGIPVSSTNQFYHEMPHHQPPSAPSLYGQPQSGVPVNSGNQYYSEKPQPAIQVLPKSQVPWSTGLCDCFDDVPNCCITCWCPCITFGRIAEIVDKGSTSCGVSGALYTLISIVVGCPCFYSCFYRSKMRQQYLLHESPCGDCLVHCCCESCALCQEYRELKNRGFDMTIENSAFYKNTNYIYTYIYIYIYTCMDRRRAASPVYTGSSSPDTGLSTIKRNQNFAAKAAAQRLAQSTGTWYPLMETVESQDGGMPDGGLRRGRNFMESTSSIHSTSVGRPSMSVHSTALVPPSRGSLRTPVPILPIEPPSNRLRENRFTSDAGRKDLKDTDYQREASALRDELDMLQEENDIILDKLRCAEEKHEEAEARARVLEKQVATLGEGISFEVKLLTRKEAALRQREVALKAAQQTKDGRDEEITALHVEIENLKDDTESASEQLREAESEAKALRTMTQRMILTHEEMVEEVVLKRCWLARYWGLAAQHGNVRALLSLPPPSLHLIQGSHSPRHPADLNLATAPGTTLLSLPFGHASYAYQSPTLLQHAPCGQLLNKAPYDTGREESWDGDESKPTRICLTAFWKFMIIFYFLCCKFRAGSVTLLILSPLTVTSLTKLPGTVTLVEPDLFSFVLSIKSNRNWACLEGICADISVSKHEHWSSLAPLPFEVVISAGQKAKEESWNSGKRSKLVRDPNDLTGEGNIETMLSIEMGLRELASLKVEDAIVLAFAKHRRPNLVQEFYTDPKASGDPKFMEGFELSPEESEDVLFKQAWLMYFWRRAKTYGVEEDIAEERLQFWISRSGQSPTSHDVVDEMLMLVKMILCKNPTFMSCNAFSVVVERGLTELRKLGIEQQLWEASRKEIDQPSPASVANSKLAAESETSP</sequence>
<dbReference type="NCBIfam" id="TIGR01571">
    <property type="entry name" value="A_thal_Cys_rich"/>
    <property type="match status" value="1"/>
</dbReference>
<dbReference type="Pfam" id="PF04749">
    <property type="entry name" value="PLAC8"/>
    <property type="match status" value="1"/>
</dbReference>
<dbReference type="InterPro" id="IPR006461">
    <property type="entry name" value="PLAC_motif_containing"/>
</dbReference>
<dbReference type="AlphaFoldDB" id="A0A4S4EA82"/>